<evidence type="ECO:0000313" key="2">
    <source>
        <dbReference type="EMBL" id="CUO10781.1"/>
    </source>
</evidence>
<keyword evidence="1" id="KW-1133">Transmembrane helix</keyword>
<gene>
    <name evidence="6" type="ORF">DW654_17665</name>
    <name evidence="5" type="ORF">DW707_09155</name>
    <name evidence="4" type="ORF">DWY29_09785</name>
    <name evidence="3" type="ORF">DWY96_08615</name>
    <name evidence="2" type="ORF">ERS852392_02180</name>
</gene>
<dbReference type="EMBL" id="QRHP01000052">
    <property type="protein sequence ID" value="RHF79576.1"/>
    <property type="molecule type" value="Genomic_DNA"/>
</dbReference>
<evidence type="ECO:0000256" key="1">
    <source>
        <dbReference type="SAM" id="Phobius"/>
    </source>
</evidence>
<dbReference type="Proteomes" id="UP000283738">
    <property type="component" value="Unassembled WGS sequence"/>
</dbReference>
<dbReference type="Proteomes" id="UP000095395">
    <property type="component" value="Unassembled WGS sequence"/>
</dbReference>
<evidence type="ECO:0000313" key="5">
    <source>
        <dbReference type="EMBL" id="RHE97571.1"/>
    </source>
</evidence>
<feature type="transmembrane region" description="Helical" evidence="1">
    <location>
        <begin position="42"/>
        <end position="75"/>
    </location>
</feature>
<dbReference type="EMBL" id="QRUN01000012">
    <property type="protein sequence ID" value="RGR67914.1"/>
    <property type="molecule type" value="Genomic_DNA"/>
</dbReference>
<keyword evidence="1" id="KW-0812">Transmembrane</keyword>
<dbReference type="Proteomes" id="UP000283701">
    <property type="component" value="Unassembled WGS sequence"/>
</dbReference>
<evidence type="ECO:0000313" key="6">
    <source>
        <dbReference type="EMBL" id="RHF79576.1"/>
    </source>
</evidence>
<evidence type="ECO:0000313" key="7">
    <source>
        <dbReference type="Proteomes" id="UP000095395"/>
    </source>
</evidence>
<reference evidence="2 7" key="1">
    <citation type="submission" date="2015-09" db="EMBL/GenBank/DDBJ databases">
        <authorList>
            <consortium name="Pathogen Informatics"/>
        </authorList>
    </citation>
    <scope>NUCLEOTIDE SEQUENCE [LARGE SCALE GENOMIC DNA]</scope>
    <source>
        <strain evidence="2 7">2789STDY5608835</strain>
    </source>
</reference>
<organism evidence="2 7">
    <name type="scientific">Roseburia inulinivorans</name>
    <dbReference type="NCBI Taxonomy" id="360807"/>
    <lineage>
        <taxon>Bacteria</taxon>
        <taxon>Bacillati</taxon>
        <taxon>Bacillota</taxon>
        <taxon>Clostridia</taxon>
        <taxon>Lachnospirales</taxon>
        <taxon>Lachnospiraceae</taxon>
        <taxon>Roseburia</taxon>
    </lineage>
</organism>
<evidence type="ECO:0000313" key="10">
    <source>
        <dbReference type="Proteomes" id="UP000285820"/>
    </source>
</evidence>
<reference evidence="8 9" key="2">
    <citation type="submission" date="2018-08" db="EMBL/GenBank/DDBJ databases">
        <title>A genome reference for cultivated species of the human gut microbiota.</title>
        <authorList>
            <person name="Zou Y."/>
            <person name="Xue W."/>
            <person name="Luo G."/>
        </authorList>
    </citation>
    <scope>NUCLEOTIDE SEQUENCE [LARGE SCALE GENOMIC DNA]</scope>
    <source>
        <strain evidence="4 10">AF24-4</strain>
        <strain evidence="3 9">AF28-15</strain>
        <strain evidence="6 8">AM23-23AC</strain>
        <strain evidence="5 11">AM27-11</strain>
    </source>
</reference>
<dbReference type="Proteomes" id="UP000285820">
    <property type="component" value="Unassembled WGS sequence"/>
</dbReference>
<dbReference type="EMBL" id="QSKW01000012">
    <property type="protein sequence ID" value="RHE97571.1"/>
    <property type="molecule type" value="Genomic_DNA"/>
</dbReference>
<sequence length="146" mass="16973">MENRSIITFTIITIGLILIFRLRNKDRQFTKIEVNGKLSNILLFPVAIYGETTIMSMIVCISCEILFVLSMFLMYVLKVDKLFVCFFWGVFQIFFVFIGAGVESLAECKIQEKKGQKIFWFLFGIIMIVAPTIWMASQIREFLEVI</sequence>
<evidence type="ECO:0000313" key="8">
    <source>
        <dbReference type="Proteomes" id="UP000283701"/>
    </source>
</evidence>
<dbReference type="RefSeq" id="WP_055302273.1">
    <property type="nucleotide sequence ID" value="NZ_CYYR01000015.1"/>
</dbReference>
<name>A0A174CB65_9FIRM</name>
<accession>A0A174CB65</accession>
<dbReference type="Proteomes" id="UP000286271">
    <property type="component" value="Unassembled WGS sequence"/>
</dbReference>
<evidence type="ECO:0000313" key="11">
    <source>
        <dbReference type="Proteomes" id="UP000286271"/>
    </source>
</evidence>
<evidence type="ECO:0000313" key="3">
    <source>
        <dbReference type="EMBL" id="RGQ49345.1"/>
    </source>
</evidence>
<proteinExistence type="predicted"/>
<dbReference type="EMBL" id="QRTF01000016">
    <property type="protein sequence ID" value="RGQ49345.1"/>
    <property type="molecule type" value="Genomic_DNA"/>
</dbReference>
<evidence type="ECO:0000313" key="4">
    <source>
        <dbReference type="EMBL" id="RGR67914.1"/>
    </source>
</evidence>
<keyword evidence="1" id="KW-0472">Membrane</keyword>
<feature type="transmembrane region" description="Helical" evidence="1">
    <location>
        <begin position="81"/>
        <end position="106"/>
    </location>
</feature>
<feature type="transmembrane region" description="Helical" evidence="1">
    <location>
        <begin position="118"/>
        <end position="137"/>
    </location>
</feature>
<protein>
    <submittedName>
        <fullName evidence="2">Uncharacterized protein</fullName>
    </submittedName>
</protein>
<dbReference type="AlphaFoldDB" id="A0A174CB65"/>
<feature type="transmembrane region" description="Helical" evidence="1">
    <location>
        <begin position="6"/>
        <end position="22"/>
    </location>
</feature>
<evidence type="ECO:0000313" key="9">
    <source>
        <dbReference type="Proteomes" id="UP000283738"/>
    </source>
</evidence>
<dbReference type="EMBL" id="CYYR01000015">
    <property type="protein sequence ID" value="CUO10781.1"/>
    <property type="molecule type" value="Genomic_DNA"/>
</dbReference>